<dbReference type="InterPro" id="IPR001387">
    <property type="entry name" value="Cro/C1-type_HTH"/>
</dbReference>
<name>A0A0J7XHI7_9SPHN</name>
<evidence type="ECO:0000259" key="2">
    <source>
        <dbReference type="PROSITE" id="PS50943"/>
    </source>
</evidence>
<evidence type="ECO:0000313" key="4">
    <source>
        <dbReference type="Proteomes" id="UP000052268"/>
    </source>
</evidence>
<dbReference type="InterPro" id="IPR013096">
    <property type="entry name" value="Cupin_2"/>
</dbReference>
<dbReference type="Pfam" id="PF07883">
    <property type="entry name" value="Cupin_2"/>
    <property type="match status" value="1"/>
</dbReference>
<dbReference type="GO" id="GO:0005829">
    <property type="term" value="C:cytosol"/>
    <property type="evidence" value="ECO:0007669"/>
    <property type="project" value="TreeGrafter"/>
</dbReference>
<protein>
    <recommendedName>
        <fullName evidence="2">HTH cro/C1-type domain-containing protein</fullName>
    </recommendedName>
</protein>
<gene>
    <name evidence="3" type="ORF">V474_06565</name>
</gene>
<dbReference type="Proteomes" id="UP000052268">
    <property type="component" value="Unassembled WGS sequence"/>
</dbReference>
<dbReference type="InterPro" id="IPR014710">
    <property type="entry name" value="RmlC-like_jellyroll"/>
</dbReference>
<comment type="caution">
    <text evidence="3">The sequence shown here is derived from an EMBL/GenBank/DDBJ whole genome shotgun (WGS) entry which is preliminary data.</text>
</comment>
<keyword evidence="4" id="KW-1185">Reference proteome</keyword>
<dbReference type="EMBL" id="JACU01000016">
    <property type="protein sequence ID" value="KMS50608.1"/>
    <property type="molecule type" value="Genomic_DNA"/>
</dbReference>
<dbReference type="GO" id="GO:0003700">
    <property type="term" value="F:DNA-binding transcription factor activity"/>
    <property type="evidence" value="ECO:0007669"/>
    <property type="project" value="TreeGrafter"/>
</dbReference>
<evidence type="ECO:0000256" key="1">
    <source>
        <dbReference type="ARBA" id="ARBA00023125"/>
    </source>
</evidence>
<dbReference type="GO" id="GO:0003677">
    <property type="term" value="F:DNA binding"/>
    <property type="evidence" value="ECO:0007669"/>
    <property type="project" value="UniProtKB-KW"/>
</dbReference>
<dbReference type="PANTHER" id="PTHR46797">
    <property type="entry name" value="HTH-TYPE TRANSCRIPTIONAL REGULATOR"/>
    <property type="match status" value="1"/>
</dbReference>
<dbReference type="SUPFAM" id="SSF51182">
    <property type="entry name" value="RmlC-like cupins"/>
    <property type="match status" value="1"/>
</dbReference>
<reference evidence="3 4" key="1">
    <citation type="journal article" date="2015" name="G3 (Bethesda)">
        <title>Insights into Ongoing Evolution of the Hexachlorocyclohexane Catabolic Pathway from Comparative Genomics of Ten Sphingomonadaceae Strains.</title>
        <authorList>
            <person name="Pearce S.L."/>
            <person name="Oakeshott J.G."/>
            <person name="Pandey G."/>
        </authorList>
    </citation>
    <scope>NUCLEOTIDE SEQUENCE [LARGE SCALE GENOMIC DNA]</scope>
    <source>
        <strain evidence="3 4">LL02</strain>
    </source>
</reference>
<feature type="domain" description="HTH cro/C1-type" evidence="2">
    <location>
        <begin position="1"/>
        <end position="41"/>
    </location>
</feature>
<dbReference type="PANTHER" id="PTHR46797:SF2">
    <property type="entry name" value="TRANSCRIPTIONAL REGULATOR"/>
    <property type="match status" value="1"/>
</dbReference>
<dbReference type="PROSITE" id="PS50943">
    <property type="entry name" value="HTH_CROC1"/>
    <property type="match status" value="1"/>
</dbReference>
<evidence type="ECO:0000313" key="3">
    <source>
        <dbReference type="EMBL" id="KMS50608.1"/>
    </source>
</evidence>
<dbReference type="CDD" id="cd02209">
    <property type="entry name" value="cupin_XRE_C"/>
    <property type="match status" value="1"/>
</dbReference>
<organism evidence="3 4">
    <name type="scientific">Novosphingobium barchaimii LL02</name>
    <dbReference type="NCBI Taxonomy" id="1114963"/>
    <lineage>
        <taxon>Bacteria</taxon>
        <taxon>Pseudomonadati</taxon>
        <taxon>Pseudomonadota</taxon>
        <taxon>Alphaproteobacteria</taxon>
        <taxon>Sphingomonadales</taxon>
        <taxon>Sphingomonadaceae</taxon>
        <taxon>Novosphingobium</taxon>
    </lineage>
</organism>
<dbReference type="InterPro" id="IPR050807">
    <property type="entry name" value="TransReg_Diox_bact_type"/>
</dbReference>
<dbReference type="InterPro" id="IPR011051">
    <property type="entry name" value="RmlC_Cupin_sf"/>
</dbReference>
<dbReference type="PATRIC" id="fig|1114963.3.peg.4965"/>
<accession>A0A0J7XHI7</accession>
<dbReference type="Gene3D" id="2.60.120.10">
    <property type="entry name" value="Jelly Rolls"/>
    <property type="match status" value="1"/>
</dbReference>
<keyword evidence="1" id="KW-0238">DNA-binding</keyword>
<proteinExistence type="predicted"/>
<dbReference type="AlphaFoldDB" id="A0A0J7XHI7"/>
<sequence>MATATGLSTSFVSAIELGQVGAGVATLQKLLRLYGTTETAMLNSTATGTKGTLSRPADRARVRDSFNKVTTEQLLPVQPTLGATLTTVEPGGGSNGSYAHEGDEFVYVMSGSFRVFVEDERHDLTPGDCLFFPSTCPHSWLNPEEVPAIVMWVTTPPTF</sequence>